<sequence>MTAPRDPGLQPERTLLSWRRTLLAVAVGALLSLRVLEPLLGVGALVAGAAGLVAAVVLWALAARRHRAVDAVFREEAPRSAMPGGALLLALALLATAAAALALLLLPLR</sequence>
<comment type="subcellular location">
    <subcellularLocation>
        <location evidence="1">Endomembrane system</location>
        <topology evidence="1">Multi-pass membrane protein</topology>
    </subcellularLocation>
</comment>
<dbReference type="Pfam" id="PF02656">
    <property type="entry name" value="DUF202"/>
    <property type="match status" value="1"/>
</dbReference>
<dbReference type="EMBL" id="QXTG01000001">
    <property type="protein sequence ID" value="RIX30012.1"/>
    <property type="molecule type" value="Genomic_DNA"/>
</dbReference>
<dbReference type="InterPro" id="IPR003807">
    <property type="entry name" value="DUF202"/>
</dbReference>
<evidence type="ECO:0000313" key="7">
    <source>
        <dbReference type="EMBL" id="RIX30012.1"/>
    </source>
</evidence>
<dbReference type="GO" id="GO:0012505">
    <property type="term" value="C:endomembrane system"/>
    <property type="evidence" value="ECO:0007669"/>
    <property type="project" value="UniProtKB-SubCell"/>
</dbReference>
<accession>A0A3A1U0L7</accession>
<evidence type="ECO:0000256" key="4">
    <source>
        <dbReference type="ARBA" id="ARBA00023136"/>
    </source>
</evidence>
<dbReference type="RefSeq" id="WP_119480375.1">
    <property type="nucleotide sequence ID" value="NZ_QXTG01000001.1"/>
</dbReference>
<evidence type="ECO:0000256" key="5">
    <source>
        <dbReference type="SAM" id="Phobius"/>
    </source>
</evidence>
<organism evidence="7 8">
    <name type="scientific">Amnibacterium setariae</name>
    <dbReference type="NCBI Taxonomy" id="2306585"/>
    <lineage>
        <taxon>Bacteria</taxon>
        <taxon>Bacillati</taxon>
        <taxon>Actinomycetota</taxon>
        <taxon>Actinomycetes</taxon>
        <taxon>Micrococcales</taxon>
        <taxon>Microbacteriaceae</taxon>
        <taxon>Amnibacterium</taxon>
    </lineage>
</organism>
<keyword evidence="2 5" id="KW-0812">Transmembrane</keyword>
<feature type="transmembrane region" description="Helical" evidence="5">
    <location>
        <begin position="84"/>
        <end position="106"/>
    </location>
</feature>
<evidence type="ECO:0000313" key="8">
    <source>
        <dbReference type="Proteomes" id="UP000265742"/>
    </source>
</evidence>
<protein>
    <submittedName>
        <fullName evidence="7">DUF202 domain-containing protein</fullName>
    </submittedName>
</protein>
<evidence type="ECO:0000256" key="2">
    <source>
        <dbReference type="ARBA" id="ARBA00022692"/>
    </source>
</evidence>
<proteinExistence type="predicted"/>
<feature type="transmembrane region" description="Helical" evidence="5">
    <location>
        <begin position="42"/>
        <end position="63"/>
    </location>
</feature>
<evidence type="ECO:0000256" key="1">
    <source>
        <dbReference type="ARBA" id="ARBA00004127"/>
    </source>
</evidence>
<name>A0A3A1U0L7_9MICO</name>
<feature type="domain" description="DUF202" evidence="6">
    <location>
        <begin position="6"/>
        <end position="69"/>
    </location>
</feature>
<dbReference type="Proteomes" id="UP000265742">
    <property type="component" value="Unassembled WGS sequence"/>
</dbReference>
<reference evidence="8" key="1">
    <citation type="submission" date="2018-09" db="EMBL/GenBank/DDBJ databases">
        <authorList>
            <person name="Kim I."/>
        </authorList>
    </citation>
    <scope>NUCLEOTIDE SEQUENCE [LARGE SCALE GENOMIC DNA]</scope>
    <source>
        <strain evidence="8">DD4a</strain>
    </source>
</reference>
<evidence type="ECO:0000259" key="6">
    <source>
        <dbReference type="Pfam" id="PF02656"/>
    </source>
</evidence>
<keyword evidence="8" id="KW-1185">Reference proteome</keyword>
<dbReference type="AlphaFoldDB" id="A0A3A1U0L7"/>
<keyword evidence="4 5" id="KW-0472">Membrane</keyword>
<gene>
    <name evidence="7" type="ORF">D1781_00615</name>
</gene>
<comment type="caution">
    <text evidence="7">The sequence shown here is derived from an EMBL/GenBank/DDBJ whole genome shotgun (WGS) entry which is preliminary data.</text>
</comment>
<keyword evidence="3 5" id="KW-1133">Transmembrane helix</keyword>
<evidence type="ECO:0000256" key="3">
    <source>
        <dbReference type="ARBA" id="ARBA00022989"/>
    </source>
</evidence>